<comment type="caution">
    <text evidence="1">The sequence shown here is derived from an EMBL/GenBank/DDBJ whole genome shotgun (WGS) entry which is preliminary data.</text>
</comment>
<evidence type="ECO:0000313" key="2">
    <source>
        <dbReference type="Proteomes" id="UP000321168"/>
    </source>
</evidence>
<dbReference type="OrthoDB" id="1113003at2"/>
<dbReference type="EMBL" id="VORB01000005">
    <property type="protein sequence ID" value="TXC78804.1"/>
    <property type="molecule type" value="Genomic_DNA"/>
</dbReference>
<organism evidence="1 2">
    <name type="scientific">Luteibaculum oceani</name>
    <dbReference type="NCBI Taxonomy" id="1294296"/>
    <lineage>
        <taxon>Bacteria</taxon>
        <taxon>Pseudomonadati</taxon>
        <taxon>Bacteroidota</taxon>
        <taxon>Flavobacteriia</taxon>
        <taxon>Flavobacteriales</taxon>
        <taxon>Luteibaculaceae</taxon>
        <taxon>Luteibaculum</taxon>
    </lineage>
</organism>
<accession>A0A5C6V1G0</accession>
<evidence type="ECO:0000313" key="1">
    <source>
        <dbReference type="EMBL" id="TXC78804.1"/>
    </source>
</evidence>
<dbReference type="Proteomes" id="UP000321168">
    <property type="component" value="Unassembled WGS sequence"/>
</dbReference>
<evidence type="ECO:0008006" key="3">
    <source>
        <dbReference type="Google" id="ProtNLM"/>
    </source>
</evidence>
<proteinExistence type="predicted"/>
<gene>
    <name evidence="1" type="ORF">FRX97_06220</name>
</gene>
<dbReference type="Gene3D" id="3.40.630.30">
    <property type="match status" value="1"/>
</dbReference>
<protein>
    <recommendedName>
        <fullName evidence="3">GNAT family N-acetyltransferase</fullName>
    </recommendedName>
</protein>
<reference evidence="1 2" key="1">
    <citation type="submission" date="2019-08" db="EMBL/GenBank/DDBJ databases">
        <title>Genome of Luteibaculum oceani JCM 18817.</title>
        <authorList>
            <person name="Bowman J.P."/>
        </authorList>
    </citation>
    <scope>NUCLEOTIDE SEQUENCE [LARGE SCALE GENOMIC DNA]</scope>
    <source>
        <strain evidence="1 2">JCM 18817</strain>
    </source>
</reference>
<dbReference type="InterPro" id="IPR016181">
    <property type="entry name" value="Acyl_CoA_acyltransferase"/>
</dbReference>
<keyword evidence="2" id="KW-1185">Reference proteome</keyword>
<sequence>MQSKFCFLSRTEIDEDRWNEKVKSLPGGKIYWQTWYLDAVTDSRWDALIGENYKWIWPLPYNRKLFGLKQVYQPVLSQQLGPLGKIDGVLYHRVLSFLKRKYVRFYQQGPFLDVDIAGMPHRINMELHLNRPYQEIYRDFGRGLKQNLKRTIPLNLKVRATENLVGLMDLTQKELAQKTNLKSSDFARIRTVLEKGLENDSGIIYEVLNAENELLNISYFFIDDRYIYNVYGASTEIGPEHYAMPFLLNYLVNKHSETLMILDFEGSDIPGVQKFFRSFGPDVIWYYQLKFGLF</sequence>
<dbReference type="SUPFAM" id="SSF55729">
    <property type="entry name" value="Acyl-CoA N-acyltransferases (Nat)"/>
    <property type="match status" value="1"/>
</dbReference>
<dbReference type="AlphaFoldDB" id="A0A5C6V1G0"/>
<dbReference type="RefSeq" id="WP_147014328.1">
    <property type="nucleotide sequence ID" value="NZ_VORB01000005.1"/>
</dbReference>
<name>A0A5C6V1G0_9FLAO</name>